<evidence type="ECO:0000313" key="1">
    <source>
        <dbReference type="EMBL" id="MBX22549.1"/>
    </source>
</evidence>
<proteinExistence type="predicted"/>
<name>A0A2P2LX58_RHIMU</name>
<organism evidence="1">
    <name type="scientific">Rhizophora mucronata</name>
    <name type="common">Asiatic mangrove</name>
    <dbReference type="NCBI Taxonomy" id="61149"/>
    <lineage>
        <taxon>Eukaryota</taxon>
        <taxon>Viridiplantae</taxon>
        <taxon>Streptophyta</taxon>
        <taxon>Embryophyta</taxon>
        <taxon>Tracheophyta</taxon>
        <taxon>Spermatophyta</taxon>
        <taxon>Magnoliopsida</taxon>
        <taxon>eudicotyledons</taxon>
        <taxon>Gunneridae</taxon>
        <taxon>Pentapetalae</taxon>
        <taxon>rosids</taxon>
        <taxon>fabids</taxon>
        <taxon>Malpighiales</taxon>
        <taxon>Rhizophoraceae</taxon>
        <taxon>Rhizophora</taxon>
    </lineage>
</organism>
<accession>A0A2P2LX58</accession>
<dbReference type="EMBL" id="GGEC01042072">
    <property type="protein sequence ID" value="MBX22556.1"/>
    <property type="molecule type" value="Transcribed_RNA"/>
</dbReference>
<protein>
    <submittedName>
        <fullName evidence="1">Uncharacterized protein</fullName>
    </submittedName>
</protein>
<reference evidence="1" key="1">
    <citation type="submission" date="2018-02" db="EMBL/GenBank/DDBJ databases">
        <title>Rhizophora mucronata_Transcriptome.</title>
        <authorList>
            <person name="Meera S.P."/>
            <person name="Sreeshan A."/>
            <person name="Augustine A."/>
        </authorList>
    </citation>
    <scope>NUCLEOTIDE SEQUENCE</scope>
    <source>
        <tissue evidence="1">Leaf</tissue>
    </source>
</reference>
<dbReference type="AlphaFoldDB" id="A0A2P2LX58"/>
<dbReference type="EMBL" id="GGEC01042065">
    <property type="protein sequence ID" value="MBX22549.1"/>
    <property type="molecule type" value="Transcribed_RNA"/>
</dbReference>
<sequence>MTFCLIVTKDCETALPLLNSSKWSYLLNYVFSFFLSRVKPLCFWVCNGKPSEPEIRGIVANCRII</sequence>